<evidence type="ECO:0000313" key="1">
    <source>
        <dbReference type="Proteomes" id="UP000887574"/>
    </source>
</evidence>
<evidence type="ECO:0000313" key="2">
    <source>
        <dbReference type="WBParaSite" id="jg3413"/>
    </source>
</evidence>
<protein>
    <submittedName>
        <fullName evidence="2">Uncharacterized protein</fullName>
    </submittedName>
</protein>
<dbReference type="Proteomes" id="UP000887574">
    <property type="component" value="Unplaced"/>
</dbReference>
<accession>A0A915E6P7</accession>
<organism evidence="1 2">
    <name type="scientific">Ditylenchus dipsaci</name>
    <dbReference type="NCBI Taxonomy" id="166011"/>
    <lineage>
        <taxon>Eukaryota</taxon>
        <taxon>Metazoa</taxon>
        <taxon>Ecdysozoa</taxon>
        <taxon>Nematoda</taxon>
        <taxon>Chromadorea</taxon>
        <taxon>Rhabditida</taxon>
        <taxon>Tylenchina</taxon>
        <taxon>Tylenchomorpha</taxon>
        <taxon>Sphaerularioidea</taxon>
        <taxon>Anguinidae</taxon>
        <taxon>Anguininae</taxon>
        <taxon>Ditylenchus</taxon>
    </lineage>
</organism>
<proteinExistence type="predicted"/>
<name>A0A915E6P7_9BILA</name>
<sequence>MLDIKDCQRLLLTTRLFSRLCLAKIMGQRTHMLTNYQMDLLNEGVILPSSTKNSAALQHVLAGEKQHSEVDLIEAIPKLDTFFAISSDLVISYHAVGKTMRPPATRQLNILCGKRGLERGGPVSSVLEARYARSNTRRMSKQQRFQQRSQKCSSFLPYK</sequence>
<dbReference type="WBParaSite" id="jg3413">
    <property type="protein sequence ID" value="jg3413"/>
    <property type="gene ID" value="jg3413"/>
</dbReference>
<dbReference type="AlphaFoldDB" id="A0A915E6P7"/>
<keyword evidence="1" id="KW-1185">Reference proteome</keyword>
<reference evidence="2" key="1">
    <citation type="submission" date="2022-11" db="UniProtKB">
        <authorList>
            <consortium name="WormBaseParasite"/>
        </authorList>
    </citation>
    <scope>IDENTIFICATION</scope>
</reference>